<feature type="region of interest" description="Disordered" evidence="1">
    <location>
        <begin position="50"/>
        <end position="173"/>
    </location>
</feature>
<accession>A0A507QP01</accession>
<proteinExistence type="predicted"/>
<dbReference type="EMBL" id="VIFY01000118">
    <property type="protein sequence ID" value="TQB70199.1"/>
    <property type="molecule type" value="Genomic_DNA"/>
</dbReference>
<protein>
    <submittedName>
        <fullName evidence="2">Uncharacterized protein</fullName>
    </submittedName>
</protein>
<organism evidence="2 3">
    <name type="scientific">Monascus purpureus</name>
    <name type="common">Red mold</name>
    <name type="synonym">Monascus anka</name>
    <dbReference type="NCBI Taxonomy" id="5098"/>
    <lineage>
        <taxon>Eukaryota</taxon>
        <taxon>Fungi</taxon>
        <taxon>Dikarya</taxon>
        <taxon>Ascomycota</taxon>
        <taxon>Pezizomycotina</taxon>
        <taxon>Eurotiomycetes</taxon>
        <taxon>Eurotiomycetidae</taxon>
        <taxon>Eurotiales</taxon>
        <taxon>Aspergillaceae</taxon>
        <taxon>Monascus</taxon>
    </lineage>
</organism>
<name>A0A507QP01_MONPU</name>
<sequence length="780" mass="85461">MDQFQFFPSSPGFMAIKHDHGSFHKETISRSESDANRSIKPSQTWTFFIPENDGHIPPWKQAGSQSAPTEDKDDVLLKSIPETNRIQPVPEYSTKAYASSNGTTPKKGPVDRNHHNVASESRQPSHRTGREKTQWTSQSSASTLVDKSNNNSNHSGSSEIPVPSVSIPASRAESRREYQSHIYAPTSVSASVYSTTRSPSPVSITEYSDDDCFPGQRYDLDDRIVSGHMDGLHTIMTPATIDKEPEELGLGSETKSLDVGMDECSSPAELQMLWEAANGQLIEHLPGTLKLCMARTNLGTFTFGNTRRQPPLPFYTMHRHPMNEITITRTNPSNPHNIFPVITLDIEPPTSTTAGGHHNSFSNDLVTLIIPQLASMLAMEQADERSRSRSRNIRRYLSPSTMVPTGGLHERQQNAPNGAPFQEACLLTRNRVQGVYELQNNPQRRPALVAADGIGIALSPVQSRRPRPLNIIVSSTASGDRYRYHHNYHSRYGHPPPTIIVTASPGSIVNCPSVQGANGSSTTLSTIPLPTDIDESTTALASLDLGSRTLSLSPAVIAAAFPSPYAIDSLIAAILAVAVSDDATLPFLEDMQLQLSRPQGPIMSPSSSPSLIPSPSLSLSLSLNSLRENLSQYPRPTTLITGNLITSLADHEEDKQATEMIARVKTMNNNNNSTQGDNRGMRSRSLGFLSKFTRSKKTKTKTKNEGRKVAAALEDLDLEKYARYGPGSSREGEELPVVTRGLLAFLFWGFEMTVHGLAMMARALAWVLVSVTRFVTCWKV</sequence>
<keyword evidence="3" id="KW-1185">Reference proteome</keyword>
<comment type="caution">
    <text evidence="2">The sequence shown here is derived from an EMBL/GenBank/DDBJ whole genome shotgun (WGS) entry which is preliminary data.</text>
</comment>
<feature type="region of interest" description="Disordered" evidence="1">
    <location>
        <begin position="189"/>
        <end position="208"/>
    </location>
</feature>
<dbReference type="Proteomes" id="UP000319663">
    <property type="component" value="Unassembled WGS sequence"/>
</dbReference>
<feature type="compositionally biased region" description="Low complexity" evidence="1">
    <location>
        <begin position="148"/>
        <end position="170"/>
    </location>
</feature>
<gene>
    <name evidence="2" type="ORF">MPDQ_000802</name>
</gene>
<dbReference type="OrthoDB" id="5383338at2759"/>
<evidence type="ECO:0000313" key="2">
    <source>
        <dbReference type="EMBL" id="TQB70199.1"/>
    </source>
</evidence>
<evidence type="ECO:0000313" key="3">
    <source>
        <dbReference type="Proteomes" id="UP000319663"/>
    </source>
</evidence>
<feature type="compositionally biased region" description="Polar residues" evidence="1">
    <location>
        <begin position="189"/>
        <end position="206"/>
    </location>
</feature>
<reference evidence="2 3" key="1">
    <citation type="submission" date="2019-06" db="EMBL/GenBank/DDBJ databases">
        <title>Wine fermentation using esterase from Monascus purpureus.</title>
        <authorList>
            <person name="Geng C."/>
            <person name="Zhang Y."/>
        </authorList>
    </citation>
    <scope>NUCLEOTIDE SEQUENCE [LARGE SCALE GENOMIC DNA]</scope>
    <source>
        <strain evidence="2">HQ1</strain>
    </source>
</reference>
<feature type="compositionally biased region" description="Polar residues" evidence="1">
    <location>
        <begin position="134"/>
        <end position="147"/>
    </location>
</feature>
<evidence type="ECO:0000256" key="1">
    <source>
        <dbReference type="SAM" id="MobiDB-lite"/>
    </source>
</evidence>
<dbReference type="AlphaFoldDB" id="A0A507QP01"/>